<keyword evidence="2" id="KW-1185">Reference proteome</keyword>
<evidence type="ECO:0000313" key="1">
    <source>
        <dbReference type="EMBL" id="ROP37318.1"/>
    </source>
</evidence>
<evidence type="ECO:0000313" key="2">
    <source>
        <dbReference type="Proteomes" id="UP000268727"/>
    </source>
</evidence>
<dbReference type="OrthoDB" id="3790091at2"/>
<sequence>MTVRPESDSAAATRCWCCGGGFPESELVRLGEHPEMGVCLRCARWLRRRAVRQRDELRPSVTGMLRGGVHVVRKAVVRRGWHERGALGVFLRWLDRYLP</sequence>
<dbReference type="AlphaFoldDB" id="A0A3N1H4A0"/>
<organism evidence="1 2">
    <name type="scientific">Saccharothrix texasensis</name>
    <dbReference type="NCBI Taxonomy" id="103734"/>
    <lineage>
        <taxon>Bacteria</taxon>
        <taxon>Bacillati</taxon>
        <taxon>Actinomycetota</taxon>
        <taxon>Actinomycetes</taxon>
        <taxon>Pseudonocardiales</taxon>
        <taxon>Pseudonocardiaceae</taxon>
        <taxon>Saccharothrix</taxon>
    </lineage>
</organism>
<gene>
    <name evidence="1" type="ORF">EDD40_2623</name>
</gene>
<accession>A0A3N1H4A0</accession>
<comment type="caution">
    <text evidence="1">The sequence shown here is derived from an EMBL/GenBank/DDBJ whole genome shotgun (WGS) entry which is preliminary data.</text>
</comment>
<dbReference type="Proteomes" id="UP000268727">
    <property type="component" value="Unassembled WGS sequence"/>
</dbReference>
<protein>
    <submittedName>
        <fullName evidence="1">Uncharacterized protein</fullName>
    </submittedName>
</protein>
<proteinExistence type="predicted"/>
<reference evidence="1 2" key="1">
    <citation type="submission" date="2018-11" db="EMBL/GenBank/DDBJ databases">
        <title>Sequencing the genomes of 1000 actinobacteria strains.</title>
        <authorList>
            <person name="Klenk H.-P."/>
        </authorList>
    </citation>
    <scope>NUCLEOTIDE SEQUENCE [LARGE SCALE GENOMIC DNA]</scope>
    <source>
        <strain evidence="1 2">DSM 44231</strain>
    </source>
</reference>
<dbReference type="EMBL" id="RJKM01000001">
    <property type="protein sequence ID" value="ROP37318.1"/>
    <property type="molecule type" value="Genomic_DNA"/>
</dbReference>
<name>A0A3N1H4A0_9PSEU</name>